<dbReference type="Proteomes" id="UP000324222">
    <property type="component" value="Unassembled WGS sequence"/>
</dbReference>
<name>A0A5B7KKH7_PORTR</name>
<dbReference type="AlphaFoldDB" id="A0A5B7KKH7"/>
<comment type="caution">
    <text evidence="1">The sequence shown here is derived from an EMBL/GenBank/DDBJ whole genome shotgun (WGS) entry which is preliminary data.</text>
</comment>
<sequence length="72" mass="7369">MGRATIPAGQILRAIGSDSPHKSGVQGVAGAECKASPVTVEDVTRLMRCVSLQVATLAHEPSSRMGPRVTGA</sequence>
<evidence type="ECO:0000313" key="2">
    <source>
        <dbReference type="Proteomes" id="UP000324222"/>
    </source>
</evidence>
<accession>A0A5B7KKH7</accession>
<proteinExistence type="predicted"/>
<dbReference type="EMBL" id="VSRR010147903">
    <property type="protein sequence ID" value="MPD05818.1"/>
    <property type="molecule type" value="Genomic_DNA"/>
</dbReference>
<gene>
    <name evidence="1" type="ORF">E2C01_101586</name>
</gene>
<reference evidence="1 2" key="1">
    <citation type="submission" date="2019-05" db="EMBL/GenBank/DDBJ databases">
        <title>Another draft genome of Portunus trituberculatus and its Hox gene families provides insights of decapod evolution.</title>
        <authorList>
            <person name="Jeong J.-H."/>
            <person name="Song I."/>
            <person name="Kim S."/>
            <person name="Choi T."/>
            <person name="Kim D."/>
            <person name="Ryu S."/>
            <person name="Kim W."/>
        </authorList>
    </citation>
    <scope>NUCLEOTIDE SEQUENCE [LARGE SCALE GENOMIC DNA]</scope>
    <source>
        <tissue evidence="1">Muscle</tissue>
    </source>
</reference>
<evidence type="ECO:0000313" key="1">
    <source>
        <dbReference type="EMBL" id="MPD05818.1"/>
    </source>
</evidence>
<organism evidence="1 2">
    <name type="scientific">Portunus trituberculatus</name>
    <name type="common">Swimming crab</name>
    <name type="synonym">Neptunus trituberculatus</name>
    <dbReference type="NCBI Taxonomy" id="210409"/>
    <lineage>
        <taxon>Eukaryota</taxon>
        <taxon>Metazoa</taxon>
        <taxon>Ecdysozoa</taxon>
        <taxon>Arthropoda</taxon>
        <taxon>Crustacea</taxon>
        <taxon>Multicrustacea</taxon>
        <taxon>Malacostraca</taxon>
        <taxon>Eumalacostraca</taxon>
        <taxon>Eucarida</taxon>
        <taxon>Decapoda</taxon>
        <taxon>Pleocyemata</taxon>
        <taxon>Brachyura</taxon>
        <taxon>Eubrachyura</taxon>
        <taxon>Portunoidea</taxon>
        <taxon>Portunidae</taxon>
        <taxon>Portuninae</taxon>
        <taxon>Portunus</taxon>
    </lineage>
</organism>
<keyword evidence="2" id="KW-1185">Reference proteome</keyword>
<protein>
    <submittedName>
        <fullName evidence="1">Uncharacterized protein</fullName>
    </submittedName>
</protein>